<dbReference type="InterPro" id="IPR010435">
    <property type="entry name" value="C5a/SBT2-like_Fn3"/>
</dbReference>
<dbReference type="InterPro" id="IPR023827">
    <property type="entry name" value="Peptidase_S8_Asp-AS"/>
</dbReference>
<dbReference type="GO" id="GO:0016020">
    <property type="term" value="C:membrane"/>
    <property type="evidence" value="ECO:0007669"/>
    <property type="project" value="InterPro"/>
</dbReference>
<dbReference type="STRING" id="246404.A0A507EYQ7"/>
<evidence type="ECO:0000256" key="7">
    <source>
        <dbReference type="PROSITE-ProRule" id="PRU01240"/>
    </source>
</evidence>
<dbReference type="PANTHER" id="PTHR43806:SF66">
    <property type="entry name" value="SERIN ENDOPEPTIDASE"/>
    <property type="match status" value="1"/>
</dbReference>
<keyword evidence="3 9" id="KW-0732">Signal</keyword>
<evidence type="ECO:0008006" key="14">
    <source>
        <dbReference type="Google" id="ProtNLM"/>
    </source>
</evidence>
<dbReference type="GO" id="GO:0005615">
    <property type="term" value="C:extracellular space"/>
    <property type="evidence" value="ECO:0007669"/>
    <property type="project" value="TreeGrafter"/>
</dbReference>
<evidence type="ECO:0000256" key="5">
    <source>
        <dbReference type="ARBA" id="ARBA00022825"/>
    </source>
</evidence>
<dbReference type="InterPro" id="IPR015500">
    <property type="entry name" value="Peptidase_S8_subtilisin-rel"/>
</dbReference>
<dbReference type="SUPFAM" id="SSF52743">
    <property type="entry name" value="Subtilisin-like"/>
    <property type="match status" value="1"/>
</dbReference>
<dbReference type="PANTHER" id="PTHR43806">
    <property type="entry name" value="PEPTIDASE S8"/>
    <property type="match status" value="1"/>
</dbReference>
<dbReference type="GO" id="GO:0004252">
    <property type="term" value="F:serine-type endopeptidase activity"/>
    <property type="evidence" value="ECO:0007669"/>
    <property type="project" value="UniProtKB-UniRule"/>
</dbReference>
<evidence type="ECO:0000256" key="8">
    <source>
        <dbReference type="RuleBase" id="RU003355"/>
    </source>
</evidence>
<evidence type="ECO:0000256" key="6">
    <source>
        <dbReference type="PIRSR" id="PIRSR615500-1"/>
    </source>
</evidence>
<evidence type="ECO:0000313" key="13">
    <source>
        <dbReference type="Proteomes" id="UP000320333"/>
    </source>
</evidence>
<comment type="caution">
    <text evidence="12">The sequence shown here is derived from an EMBL/GenBank/DDBJ whole genome shotgun (WGS) entry which is preliminary data.</text>
</comment>
<keyword evidence="2 7" id="KW-0645">Protease</keyword>
<evidence type="ECO:0000259" key="10">
    <source>
        <dbReference type="Pfam" id="PF00082"/>
    </source>
</evidence>
<feature type="active site" description="Charge relay system" evidence="6 7">
    <location>
        <position position="534"/>
    </location>
</feature>
<sequence length="1047" mass="107255">MQLAGILSALLLATQTFALVRRGAPVDAPNALTCAFLIDFEQGVDGHALLNQHLAGKGVQWTERTSINNKFANFVSVQLVGDCQDADAIFAGLPRASSFSVVTSRPAPQPVISSADVGQPISDEAYHSITGVNDARNKLGLTGKGITVAIIDSGIYYLHPALGGGIGKGFKVLGGYDLVGDDYSAANPVPVPDDDPIDNCSGNSHGTHVAGIVAADARNIVEPGFEPAVPFTGVAYEANLLAFRVFGCPADNTGTDIVTAAIYRAADAGADIINLSLGGGPDYADEPDTIAATIVGKYGHIVLASAGNSGAKGLQVTGNPSNAQGGLSVASFDNTVTPLPYSLIDEQSYFYGLGQNNASFVEGQVLDIVVNDITADDTDLQTDGATNINPAAKGKALLLRWGSTTQGGSSKRCGYALAAGAAQCILYGNTDELVGIAGNKGLPSMFLSRAGGLALIAKIKAGGKPNFVFTTKQKPYPIPTAGTISSFSSPGLSLDLEIKPDFGGLGGQVYSTVSVHAAQVENYAVPYGSYSGTSMASPYSAGVTALLLQQRQARGIKFEEVRGYLQNTASPRHIYKSESVNSVAYQGAGLVNAFFAASTKSLVLPSAIALNDTENFKPSTVLTIQNNDVEPVTYELSYLSAATVNGYLAGDDFTQDATTTTFTEDQRAELSFSVNSLTIAAGASAQVTVQFTEGTALTPLPIYSGYIQISASNQADYPIHVPYAGVLGSYKSKTIWSRESASLLSRWGVPTGLPSVSTGLFADMDFNTLTEGAVINATTGAGLLAVASSTTRGAFIEIIAQGVSKRSSSLEAAGFNTSAPIYIQLTDLIGEGNPVTAALFVPMQRHSYAGAAPAAPPNVWGFFGKAYNASGYAAALPQGEYKVKFTAVKNFCILDSKNEDDFDIILSPKFKLSTNEVEPSSSASSSASSVAATTSTASSASSVATTGSSASTGTAVATGSVATGSAVTGTSTATVSSVVSDPSASTSGVPSASASVAPTSVPVIIASPTYAAPPAPATPKPTNLYKSGAVSTVASAFAAFAGFAMML</sequence>
<dbReference type="PROSITE" id="PS51892">
    <property type="entry name" value="SUBTILASE"/>
    <property type="match status" value="1"/>
</dbReference>
<dbReference type="Proteomes" id="UP000320333">
    <property type="component" value="Unassembled WGS sequence"/>
</dbReference>
<dbReference type="PROSITE" id="PS00137">
    <property type="entry name" value="SUBTILASE_HIS"/>
    <property type="match status" value="1"/>
</dbReference>
<dbReference type="InterPro" id="IPR022398">
    <property type="entry name" value="Peptidase_S8_His-AS"/>
</dbReference>
<feature type="chain" id="PRO_5021436745" description="Peptidase S8/S53 domain-containing protein" evidence="9">
    <location>
        <begin position="19"/>
        <end position="1047"/>
    </location>
</feature>
<accession>A0A507EYQ7</accession>
<dbReference type="InterPro" id="IPR023828">
    <property type="entry name" value="Peptidase_S8_Ser-AS"/>
</dbReference>
<dbReference type="Pfam" id="PF00082">
    <property type="entry name" value="Peptidase_S8"/>
    <property type="match status" value="1"/>
</dbReference>
<evidence type="ECO:0000313" key="12">
    <source>
        <dbReference type="EMBL" id="TPX69179.1"/>
    </source>
</evidence>
<dbReference type="EMBL" id="QEAP01000325">
    <property type="protein sequence ID" value="TPX69179.1"/>
    <property type="molecule type" value="Genomic_DNA"/>
</dbReference>
<feature type="domain" description="Peptidase S8/S53" evidence="10">
    <location>
        <begin position="143"/>
        <end position="575"/>
    </location>
</feature>
<dbReference type="Gene3D" id="3.50.30.30">
    <property type="match status" value="1"/>
</dbReference>
<keyword evidence="13" id="KW-1185">Reference proteome</keyword>
<keyword evidence="4 7" id="KW-0378">Hydrolase</keyword>
<feature type="active site" description="Charge relay system" evidence="6 7">
    <location>
        <position position="152"/>
    </location>
</feature>
<dbReference type="PROSITE" id="PS00136">
    <property type="entry name" value="SUBTILASE_ASP"/>
    <property type="match status" value="1"/>
</dbReference>
<name>A0A507EYQ7_9FUNG</name>
<dbReference type="PRINTS" id="PR00723">
    <property type="entry name" value="SUBTILISIN"/>
</dbReference>
<protein>
    <recommendedName>
        <fullName evidence="14">Peptidase S8/S53 domain-containing protein</fullName>
    </recommendedName>
</protein>
<feature type="signal peptide" evidence="9">
    <location>
        <begin position="1"/>
        <end position="18"/>
    </location>
</feature>
<proteinExistence type="inferred from homology"/>
<dbReference type="OrthoDB" id="2162597at2759"/>
<dbReference type="InterPro" id="IPR036852">
    <property type="entry name" value="Peptidase_S8/S53_dom_sf"/>
</dbReference>
<dbReference type="AlphaFoldDB" id="A0A507EYQ7"/>
<evidence type="ECO:0000256" key="3">
    <source>
        <dbReference type="ARBA" id="ARBA00022729"/>
    </source>
</evidence>
<comment type="similarity">
    <text evidence="1 7 8">Belongs to the peptidase S8 family.</text>
</comment>
<dbReference type="Gene3D" id="2.60.40.1710">
    <property type="entry name" value="Subtilisin-like superfamily"/>
    <property type="match status" value="1"/>
</dbReference>
<dbReference type="GO" id="GO:0006508">
    <property type="term" value="P:proteolysis"/>
    <property type="evidence" value="ECO:0007669"/>
    <property type="project" value="UniProtKB-KW"/>
</dbReference>
<evidence type="ECO:0000256" key="2">
    <source>
        <dbReference type="ARBA" id="ARBA00022670"/>
    </source>
</evidence>
<feature type="domain" description="C5a peptidase/Subtilisin-like protease SBT2-like Fn3-like" evidence="11">
    <location>
        <begin position="608"/>
        <end position="723"/>
    </location>
</feature>
<feature type="active site" description="Charge relay system" evidence="6 7">
    <location>
        <position position="205"/>
    </location>
</feature>
<keyword evidence="5 7" id="KW-0720">Serine protease</keyword>
<dbReference type="InterPro" id="IPR000209">
    <property type="entry name" value="Peptidase_S8/S53_dom"/>
</dbReference>
<dbReference type="InterPro" id="IPR050131">
    <property type="entry name" value="Peptidase_S8_subtilisin-like"/>
</dbReference>
<evidence type="ECO:0000256" key="4">
    <source>
        <dbReference type="ARBA" id="ARBA00022801"/>
    </source>
</evidence>
<organism evidence="12 13">
    <name type="scientific">Chytriomyces confervae</name>
    <dbReference type="NCBI Taxonomy" id="246404"/>
    <lineage>
        <taxon>Eukaryota</taxon>
        <taxon>Fungi</taxon>
        <taxon>Fungi incertae sedis</taxon>
        <taxon>Chytridiomycota</taxon>
        <taxon>Chytridiomycota incertae sedis</taxon>
        <taxon>Chytridiomycetes</taxon>
        <taxon>Chytridiales</taxon>
        <taxon>Chytriomycetaceae</taxon>
        <taxon>Chytriomyces</taxon>
    </lineage>
</organism>
<evidence type="ECO:0000256" key="1">
    <source>
        <dbReference type="ARBA" id="ARBA00011073"/>
    </source>
</evidence>
<evidence type="ECO:0000259" key="11">
    <source>
        <dbReference type="Pfam" id="PF06280"/>
    </source>
</evidence>
<dbReference type="PROSITE" id="PS00138">
    <property type="entry name" value="SUBTILASE_SER"/>
    <property type="match status" value="1"/>
</dbReference>
<evidence type="ECO:0000256" key="9">
    <source>
        <dbReference type="SAM" id="SignalP"/>
    </source>
</evidence>
<dbReference type="Gene3D" id="3.40.50.200">
    <property type="entry name" value="Peptidase S8/S53 domain"/>
    <property type="match status" value="1"/>
</dbReference>
<reference evidence="12 13" key="1">
    <citation type="journal article" date="2019" name="Sci. Rep.">
        <title>Comparative genomics of chytrid fungi reveal insights into the obligate biotrophic and pathogenic lifestyle of Synchytrium endobioticum.</title>
        <authorList>
            <person name="van de Vossenberg B.T.L.H."/>
            <person name="Warris S."/>
            <person name="Nguyen H.D.T."/>
            <person name="van Gent-Pelzer M.P.E."/>
            <person name="Joly D.L."/>
            <person name="van de Geest H.C."/>
            <person name="Bonants P.J.M."/>
            <person name="Smith D.S."/>
            <person name="Levesque C.A."/>
            <person name="van der Lee T.A.J."/>
        </authorList>
    </citation>
    <scope>NUCLEOTIDE SEQUENCE [LARGE SCALE GENOMIC DNA]</scope>
    <source>
        <strain evidence="12 13">CBS 675.73</strain>
    </source>
</reference>
<dbReference type="Pfam" id="PF06280">
    <property type="entry name" value="fn3_5"/>
    <property type="match status" value="1"/>
</dbReference>
<gene>
    <name evidence="12" type="ORF">CcCBS67573_g06928</name>
</gene>